<protein>
    <submittedName>
        <fullName evidence="4">Oxygen-insensitive NAD(P)H nitroreductase / Dihydropteridine reductase</fullName>
        <ecNumber evidence="4">1.-.-.-</ecNumber>
        <ecNumber evidence="4">1.5.1.34</ecNumber>
    </submittedName>
</protein>
<dbReference type="AlphaFoldDB" id="A0A3B0SE81"/>
<reference evidence="4" key="1">
    <citation type="submission" date="2018-06" db="EMBL/GenBank/DDBJ databases">
        <authorList>
            <person name="Zhirakovskaya E."/>
        </authorList>
    </citation>
    <scope>NUCLEOTIDE SEQUENCE</scope>
</reference>
<dbReference type="EMBL" id="UOEC01000158">
    <property type="protein sequence ID" value="VAV98998.1"/>
    <property type="molecule type" value="Genomic_DNA"/>
</dbReference>
<dbReference type="Pfam" id="PF00881">
    <property type="entry name" value="Nitroreductase"/>
    <property type="match status" value="1"/>
</dbReference>
<name>A0A3B0SE81_9ZZZZ</name>
<dbReference type="GO" id="GO:0004155">
    <property type="term" value="F:6,7-dihydropteridine reductase activity"/>
    <property type="evidence" value="ECO:0007669"/>
    <property type="project" value="UniProtKB-EC"/>
</dbReference>
<keyword evidence="2 4" id="KW-0560">Oxidoreductase</keyword>
<dbReference type="InterPro" id="IPR000415">
    <property type="entry name" value="Nitroreductase-like"/>
</dbReference>
<evidence type="ECO:0000313" key="4">
    <source>
        <dbReference type="EMBL" id="VAV98998.1"/>
    </source>
</evidence>
<evidence type="ECO:0000259" key="3">
    <source>
        <dbReference type="Pfam" id="PF00881"/>
    </source>
</evidence>
<comment type="similarity">
    <text evidence="1">Belongs to the nitroreductase family.</text>
</comment>
<feature type="domain" description="Nitroreductase" evidence="3">
    <location>
        <begin position="7"/>
        <end position="177"/>
    </location>
</feature>
<dbReference type="PANTHER" id="PTHR43673:SF12">
    <property type="entry name" value="PROTEIN DRGA"/>
    <property type="match status" value="1"/>
</dbReference>
<sequence length="200" mass="22513">MKTTDAIKSRRAIKAFDPDHVMPKADEDELLSLAMLAPTAYNIQNWRFVVVKGEKLRGQVREAAWDQAQVTDSSMLIVVCADLKSWEKEPKRYWANAASDVQDFMLPMIDGYYRDKEQVQRDEAMRSCGIAAQTLMLAAKGMGYDSCPMDGFDFDKVGQLINLPDDHVIAMFVTIGKGVKEAWPRAGQLPMSDVVINDQF</sequence>
<dbReference type="Gene3D" id="3.40.109.10">
    <property type="entry name" value="NADH Oxidase"/>
    <property type="match status" value="1"/>
</dbReference>
<gene>
    <name evidence="4" type="ORF">MNBD_ALPHA08-2070</name>
</gene>
<proteinExistence type="inferred from homology"/>
<accession>A0A3B0SE81</accession>
<dbReference type="SUPFAM" id="SSF55469">
    <property type="entry name" value="FMN-dependent nitroreductase-like"/>
    <property type="match status" value="1"/>
</dbReference>
<dbReference type="InterPro" id="IPR029479">
    <property type="entry name" value="Nitroreductase"/>
</dbReference>
<evidence type="ECO:0000256" key="2">
    <source>
        <dbReference type="ARBA" id="ARBA00023002"/>
    </source>
</evidence>
<dbReference type="EC" id="1.-.-.-" evidence="4"/>
<dbReference type="PANTHER" id="PTHR43673">
    <property type="entry name" value="NAD(P)H NITROREDUCTASE YDGI-RELATED"/>
    <property type="match status" value="1"/>
</dbReference>
<dbReference type="CDD" id="cd02137">
    <property type="entry name" value="MhqN-like"/>
    <property type="match status" value="1"/>
</dbReference>
<organism evidence="4">
    <name type="scientific">hydrothermal vent metagenome</name>
    <dbReference type="NCBI Taxonomy" id="652676"/>
    <lineage>
        <taxon>unclassified sequences</taxon>
        <taxon>metagenomes</taxon>
        <taxon>ecological metagenomes</taxon>
    </lineage>
</organism>
<dbReference type="EC" id="1.5.1.34" evidence="4"/>
<evidence type="ECO:0000256" key="1">
    <source>
        <dbReference type="ARBA" id="ARBA00007118"/>
    </source>
</evidence>